<feature type="compositionally biased region" description="Low complexity" evidence="1">
    <location>
        <begin position="61"/>
        <end position="73"/>
    </location>
</feature>
<gene>
    <name evidence="2" type="ORF">E2C01_006083</name>
</gene>
<evidence type="ECO:0000313" key="3">
    <source>
        <dbReference type="Proteomes" id="UP000324222"/>
    </source>
</evidence>
<sequence length="170" mass="17907">MTGSPSVPPWLLSACDPLLGRWRPSRDFLWTAAPPGTAPHRPPSPPPPTGNCKRRRGVGDAAAASPPRLSAPSGDATLLALLGLGRCVTFRFLDSVIRLACKYLVLESKGGAGECWGASLKENWAATDSTRKVTHAASSPSLHMVHLNGLSWPEAGQAPLPLHPRASPTP</sequence>
<dbReference type="EMBL" id="VSRR010000275">
    <property type="protein sequence ID" value="MPC13352.1"/>
    <property type="molecule type" value="Genomic_DNA"/>
</dbReference>
<name>A0A5B7CUB4_PORTR</name>
<protein>
    <submittedName>
        <fullName evidence="2">Uncharacterized protein</fullName>
    </submittedName>
</protein>
<evidence type="ECO:0000313" key="2">
    <source>
        <dbReference type="EMBL" id="MPC13352.1"/>
    </source>
</evidence>
<organism evidence="2 3">
    <name type="scientific">Portunus trituberculatus</name>
    <name type="common">Swimming crab</name>
    <name type="synonym">Neptunus trituberculatus</name>
    <dbReference type="NCBI Taxonomy" id="210409"/>
    <lineage>
        <taxon>Eukaryota</taxon>
        <taxon>Metazoa</taxon>
        <taxon>Ecdysozoa</taxon>
        <taxon>Arthropoda</taxon>
        <taxon>Crustacea</taxon>
        <taxon>Multicrustacea</taxon>
        <taxon>Malacostraca</taxon>
        <taxon>Eumalacostraca</taxon>
        <taxon>Eucarida</taxon>
        <taxon>Decapoda</taxon>
        <taxon>Pleocyemata</taxon>
        <taxon>Brachyura</taxon>
        <taxon>Eubrachyura</taxon>
        <taxon>Portunoidea</taxon>
        <taxon>Portunidae</taxon>
        <taxon>Portuninae</taxon>
        <taxon>Portunus</taxon>
    </lineage>
</organism>
<keyword evidence="3" id="KW-1185">Reference proteome</keyword>
<feature type="region of interest" description="Disordered" evidence="1">
    <location>
        <begin position="30"/>
        <end position="73"/>
    </location>
</feature>
<comment type="caution">
    <text evidence="2">The sequence shown here is derived from an EMBL/GenBank/DDBJ whole genome shotgun (WGS) entry which is preliminary data.</text>
</comment>
<evidence type="ECO:0000256" key="1">
    <source>
        <dbReference type="SAM" id="MobiDB-lite"/>
    </source>
</evidence>
<reference evidence="2 3" key="1">
    <citation type="submission" date="2019-05" db="EMBL/GenBank/DDBJ databases">
        <title>Another draft genome of Portunus trituberculatus and its Hox gene families provides insights of decapod evolution.</title>
        <authorList>
            <person name="Jeong J.-H."/>
            <person name="Song I."/>
            <person name="Kim S."/>
            <person name="Choi T."/>
            <person name="Kim D."/>
            <person name="Ryu S."/>
            <person name="Kim W."/>
        </authorList>
    </citation>
    <scope>NUCLEOTIDE SEQUENCE [LARGE SCALE GENOMIC DNA]</scope>
    <source>
        <tissue evidence="2">Muscle</tissue>
    </source>
</reference>
<dbReference type="AlphaFoldDB" id="A0A5B7CUB4"/>
<dbReference type="Proteomes" id="UP000324222">
    <property type="component" value="Unassembled WGS sequence"/>
</dbReference>
<feature type="compositionally biased region" description="Pro residues" evidence="1">
    <location>
        <begin position="36"/>
        <end position="49"/>
    </location>
</feature>
<accession>A0A5B7CUB4</accession>
<proteinExistence type="predicted"/>